<name>A0A1D1XFH9_9ARAE</name>
<protein>
    <submittedName>
        <fullName evidence="1">Uncharacterized protein</fullName>
    </submittedName>
</protein>
<organism evidence="1">
    <name type="scientific">Anthurium amnicola</name>
    <dbReference type="NCBI Taxonomy" id="1678845"/>
    <lineage>
        <taxon>Eukaryota</taxon>
        <taxon>Viridiplantae</taxon>
        <taxon>Streptophyta</taxon>
        <taxon>Embryophyta</taxon>
        <taxon>Tracheophyta</taxon>
        <taxon>Spermatophyta</taxon>
        <taxon>Magnoliopsida</taxon>
        <taxon>Liliopsida</taxon>
        <taxon>Araceae</taxon>
        <taxon>Pothoideae</taxon>
        <taxon>Potheae</taxon>
        <taxon>Anthurium</taxon>
    </lineage>
</organism>
<accession>A0A1D1XFH9</accession>
<reference evidence="1" key="1">
    <citation type="submission" date="2015-07" db="EMBL/GenBank/DDBJ databases">
        <title>Transcriptome Assembly of Anthurium amnicola.</title>
        <authorList>
            <person name="Suzuki J."/>
        </authorList>
    </citation>
    <scope>NUCLEOTIDE SEQUENCE</scope>
</reference>
<dbReference type="AlphaFoldDB" id="A0A1D1XFH9"/>
<dbReference type="EMBL" id="GDJX01026799">
    <property type="protein sequence ID" value="JAT41137.1"/>
    <property type="molecule type" value="Transcribed_RNA"/>
</dbReference>
<sequence>MNYGIQQVDDSHYLDGAFLGFERFEVGTRKVTFLDCLATVIFSSVVRHASSLSIWVTILVHLPGWNLQDCLYRVGYQLDVNSWDQLGLLLLCAGNMSFLGQFFPLGRIAVFIFSSLLEHHDCLLVRSGNSHF</sequence>
<proteinExistence type="predicted"/>
<gene>
    <name evidence="1" type="ORF">g.86582</name>
</gene>
<evidence type="ECO:0000313" key="1">
    <source>
        <dbReference type="EMBL" id="JAT41137.1"/>
    </source>
</evidence>